<dbReference type="AlphaFoldDB" id="A0A1T1AYS4"/>
<evidence type="ECO:0000259" key="1">
    <source>
        <dbReference type="PROSITE" id="PS51832"/>
    </source>
</evidence>
<dbReference type="Proteomes" id="UP000190750">
    <property type="component" value="Unassembled WGS sequence"/>
</dbReference>
<protein>
    <submittedName>
        <fullName evidence="2">Diguanylate cyclase</fullName>
    </submittedName>
</protein>
<evidence type="ECO:0000313" key="2">
    <source>
        <dbReference type="EMBL" id="OOV09264.1"/>
    </source>
</evidence>
<sequence>MRVRNLLTIRNIYKGQQDTEQALERQVKTRTAKLDMLIRTGIMMASEHDRTRLLDQILLEGQKLLQCDGATLYLVTDDKTLRFAHRTRDDQLPVAEIPLYQSDTGQPDERFVSTYVALHNTPVLIDDVALETRFDLSGTRRFDEQTGYKTISLLTVPLASITGEVLGVLQFMNALDTTTGQAIPFDPGMLHLVQALAAQAVVALDNLQLMEAQEQLMDNLFQMIATAIDAKSPYTGRHCNRVPELALMLAQAAHDDQTLFADFRFETADQWREFKMGAWLHDCGKVTTPEYVIDKATKLETINNRIHEIRTRFEVLLRDAEISRLLALQAGQSAEQANAQYAARAAQLQDDFAFLAACNTGTRPLSAQDLARLTQLAAGTWLRHFDDRLGLSVAEAERRANESVEPLPVSEPLLADKPRHIFERDSAHQIDPRYGFKMEVPEKLYNHGELYNLSVVRGTLTLEERFKINEHMISTVMMLENMRFPKSLRRVPEYASTHHETLTGTGYPRRLGSAELSIPSRIMAIADIFEALTAPDRPYKHPNTVSEAIKVLFELKQAGQIDADLFDLFLSSRLYVTYANKFLKPEQIDEVDIAAYLGPVVMH</sequence>
<dbReference type="Pfam" id="PF13487">
    <property type="entry name" value="HD_5"/>
    <property type="match status" value="1"/>
</dbReference>
<name>A0A1T1AYS4_RHOFE</name>
<comment type="caution">
    <text evidence="2">The sequence shown here is derived from an EMBL/GenBank/DDBJ whole genome shotgun (WGS) entry which is preliminary data.</text>
</comment>
<dbReference type="Pfam" id="PF01590">
    <property type="entry name" value="GAF"/>
    <property type="match status" value="1"/>
</dbReference>
<keyword evidence="3" id="KW-1185">Reference proteome</keyword>
<dbReference type="GO" id="GO:0008081">
    <property type="term" value="F:phosphoric diester hydrolase activity"/>
    <property type="evidence" value="ECO:0007669"/>
    <property type="project" value="UniProtKB-ARBA"/>
</dbReference>
<dbReference type="SUPFAM" id="SSF55781">
    <property type="entry name" value="GAF domain-like"/>
    <property type="match status" value="1"/>
</dbReference>
<dbReference type="InterPro" id="IPR037522">
    <property type="entry name" value="HD_GYP_dom"/>
</dbReference>
<dbReference type="EMBL" id="MTJN01000002">
    <property type="protein sequence ID" value="OOV09264.1"/>
    <property type="molecule type" value="Genomic_DNA"/>
</dbReference>
<proteinExistence type="predicted"/>
<dbReference type="CDD" id="cd00077">
    <property type="entry name" value="HDc"/>
    <property type="match status" value="1"/>
</dbReference>
<accession>A0A1T1AYS4</accession>
<dbReference type="PANTHER" id="PTHR43155:SF2">
    <property type="entry name" value="CYCLIC DI-GMP PHOSPHODIESTERASE PA4108"/>
    <property type="match status" value="1"/>
</dbReference>
<dbReference type="STRING" id="28066.RF819_17975"/>
<dbReference type="SUPFAM" id="SSF109604">
    <property type="entry name" value="HD-domain/PDEase-like"/>
    <property type="match status" value="2"/>
</dbReference>
<organism evidence="2 3">
    <name type="scientific">Rhodoferax fermentans</name>
    <dbReference type="NCBI Taxonomy" id="28066"/>
    <lineage>
        <taxon>Bacteria</taxon>
        <taxon>Pseudomonadati</taxon>
        <taxon>Pseudomonadota</taxon>
        <taxon>Betaproteobacteria</taxon>
        <taxon>Burkholderiales</taxon>
        <taxon>Comamonadaceae</taxon>
        <taxon>Rhodoferax</taxon>
    </lineage>
</organism>
<dbReference type="InterPro" id="IPR003607">
    <property type="entry name" value="HD/PDEase_dom"/>
</dbReference>
<dbReference type="PROSITE" id="PS51832">
    <property type="entry name" value="HD_GYP"/>
    <property type="match status" value="1"/>
</dbReference>
<gene>
    <name evidence="2" type="ORF">RF819_17975</name>
</gene>
<dbReference type="SMART" id="SM00065">
    <property type="entry name" value="GAF"/>
    <property type="match status" value="1"/>
</dbReference>
<dbReference type="InterPro" id="IPR029016">
    <property type="entry name" value="GAF-like_dom_sf"/>
</dbReference>
<dbReference type="Gene3D" id="1.10.3210.10">
    <property type="entry name" value="Hypothetical protein af1432"/>
    <property type="match status" value="2"/>
</dbReference>
<feature type="domain" description="HD-GYP" evidence="1">
    <location>
        <begin position="378"/>
        <end position="585"/>
    </location>
</feature>
<dbReference type="Gene3D" id="3.30.450.40">
    <property type="match status" value="1"/>
</dbReference>
<reference evidence="2 3" key="1">
    <citation type="submission" date="2017-01" db="EMBL/GenBank/DDBJ databases">
        <title>Genome sequencing of Rhodoferax fermentans JCM 7819.</title>
        <authorList>
            <person name="Kim Y.J."/>
            <person name="Farh M.E.-A."/>
            <person name="Yang D.-C."/>
        </authorList>
    </citation>
    <scope>NUCLEOTIDE SEQUENCE [LARGE SCALE GENOMIC DNA]</scope>
    <source>
        <strain evidence="2 3">JCM 7819</strain>
    </source>
</reference>
<evidence type="ECO:0000313" key="3">
    <source>
        <dbReference type="Proteomes" id="UP000190750"/>
    </source>
</evidence>
<dbReference type="InterPro" id="IPR003018">
    <property type="entry name" value="GAF"/>
</dbReference>
<dbReference type="PANTHER" id="PTHR43155">
    <property type="entry name" value="CYCLIC DI-GMP PHOSPHODIESTERASE PA4108-RELATED"/>
    <property type="match status" value="1"/>
</dbReference>